<dbReference type="Gene3D" id="3.40.50.300">
    <property type="entry name" value="P-loop containing nucleotide triphosphate hydrolases"/>
    <property type="match status" value="2"/>
</dbReference>
<feature type="domain" description="TLC" evidence="11">
    <location>
        <begin position="54"/>
        <end position="235"/>
    </location>
</feature>
<dbReference type="GO" id="GO:0042626">
    <property type="term" value="F:ATPase-coupled transmembrane transporter activity"/>
    <property type="evidence" value="ECO:0007669"/>
    <property type="project" value="TreeGrafter"/>
</dbReference>
<keyword evidence="2" id="KW-0813">Transport</keyword>
<evidence type="ECO:0000256" key="5">
    <source>
        <dbReference type="ARBA" id="ARBA00022840"/>
    </source>
</evidence>
<dbReference type="GO" id="GO:0005737">
    <property type="term" value="C:cytoplasm"/>
    <property type="evidence" value="ECO:0007669"/>
    <property type="project" value="UniProtKB-ARBA"/>
</dbReference>
<evidence type="ECO:0000256" key="7">
    <source>
        <dbReference type="ARBA" id="ARBA00023136"/>
    </source>
</evidence>
<dbReference type="Pfam" id="PF00005">
    <property type="entry name" value="ABC_tran"/>
    <property type="match status" value="1"/>
</dbReference>
<dbReference type="SMART" id="SM00724">
    <property type="entry name" value="TLC"/>
    <property type="match status" value="1"/>
</dbReference>
<feature type="transmembrane region" description="Helical" evidence="9">
    <location>
        <begin position="94"/>
        <end position="112"/>
    </location>
</feature>
<evidence type="ECO:0000256" key="8">
    <source>
        <dbReference type="PROSITE-ProRule" id="PRU00205"/>
    </source>
</evidence>
<keyword evidence="12" id="KW-1185">Reference proteome</keyword>
<dbReference type="PROSITE" id="PS50893">
    <property type="entry name" value="ABC_TRANSPORTER_2"/>
    <property type="match status" value="1"/>
</dbReference>
<dbReference type="PROSITE" id="PS50922">
    <property type="entry name" value="TLC"/>
    <property type="match status" value="1"/>
</dbReference>
<evidence type="ECO:0000256" key="1">
    <source>
        <dbReference type="ARBA" id="ARBA00004141"/>
    </source>
</evidence>
<feature type="transmembrane region" description="Helical" evidence="9">
    <location>
        <begin position="20"/>
        <end position="43"/>
    </location>
</feature>
<dbReference type="SUPFAM" id="SSF52540">
    <property type="entry name" value="P-loop containing nucleoside triphosphate hydrolases"/>
    <property type="match status" value="2"/>
</dbReference>
<dbReference type="WBParaSite" id="L893_g22920.t1">
    <property type="protein sequence ID" value="L893_g22920.t1"/>
    <property type="gene ID" value="L893_g22920"/>
</dbReference>
<dbReference type="PROSITE" id="PS00211">
    <property type="entry name" value="ABC_TRANSPORTER_1"/>
    <property type="match status" value="1"/>
</dbReference>
<feature type="transmembrane region" description="Helical" evidence="9">
    <location>
        <begin position="124"/>
        <end position="143"/>
    </location>
</feature>
<evidence type="ECO:0000259" key="11">
    <source>
        <dbReference type="PROSITE" id="PS50922"/>
    </source>
</evidence>
<proteinExistence type="predicted"/>
<feature type="domain" description="ABC transporter" evidence="10">
    <location>
        <begin position="200"/>
        <end position="468"/>
    </location>
</feature>
<dbReference type="InterPro" id="IPR003439">
    <property type="entry name" value="ABC_transporter-like_ATP-bd"/>
</dbReference>
<dbReference type="InterPro" id="IPR039421">
    <property type="entry name" value="Type_1_exporter"/>
</dbReference>
<evidence type="ECO:0000256" key="4">
    <source>
        <dbReference type="ARBA" id="ARBA00022741"/>
    </source>
</evidence>
<dbReference type="CDD" id="cd03249">
    <property type="entry name" value="ABC_MTABC3_MDL1_MDL2"/>
    <property type="match status" value="1"/>
</dbReference>
<evidence type="ECO:0000256" key="6">
    <source>
        <dbReference type="ARBA" id="ARBA00022989"/>
    </source>
</evidence>
<evidence type="ECO:0000259" key="10">
    <source>
        <dbReference type="PROSITE" id="PS50893"/>
    </source>
</evidence>
<evidence type="ECO:0000313" key="13">
    <source>
        <dbReference type="WBParaSite" id="L893_g22920.t1"/>
    </source>
</evidence>
<name>A0A1I7Z5C4_9BILA</name>
<accession>A0A1I7Z5C4</accession>
<dbReference type="SMART" id="SM00382">
    <property type="entry name" value="AAA"/>
    <property type="match status" value="1"/>
</dbReference>
<keyword evidence="5" id="KW-0067">ATP-binding</keyword>
<dbReference type="Proteomes" id="UP000095287">
    <property type="component" value="Unplaced"/>
</dbReference>
<dbReference type="GO" id="GO:0005524">
    <property type="term" value="F:ATP binding"/>
    <property type="evidence" value="ECO:0007669"/>
    <property type="project" value="UniProtKB-KW"/>
</dbReference>
<dbReference type="InterPro" id="IPR017871">
    <property type="entry name" value="ABC_transporter-like_CS"/>
</dbReference>
<sequence>MPIAGPNSGAELRLPPWSRLLELNVCIPIIAYFIAFHLLAFVVRRNTWMTFDGFKQYRLRNLTVCLFHSTVTGCWALSFLLLYPDIMFHHTIHWYEPFAAHLPMISIGYFCYDATDMLRHEISRWTLELLLHHVACVFVFLMAVLPQKFLPYATWALLMEINSIFLHIRSIMQLSGEAERNADKYKLSQAANIITLHGDVALRDVHFVYPSRPERPVLQGIQLGTQAGKSLAIVGPSGCGKSTIMGLIARLYDPRDGRVEFDAFDARTMHVKTLRGQMATVSQEPVLFDTTIRENIAYGCDLVGLERIQQAAREANIHETILSLPQGYETRVGEQGSQLSGGQKQRIAIARAIVRDPRILLLDEATSALDSESERKQRIAIARAIVRDPRILLLDEATSALDSESERVVQAALEKAAAGRTCIAIAHRLSSIQNYDTIVVVKHGRVMESGSHEELLEARGLYYSMVKKQKIS</sequence>
<keyword evidence="7 8" id="KW-0472">Membrane</keyword>
<dbReference type="GO" id="GO:0016887">
    <property type="term" value="F:ATP hydrolysis activity"/>
    <property type="evidence" value="ECO:0007669"/>
    <property type="project" value="InterPro"/>
</dbReference>
<comment type="subcellular location">
    <subcellularLocation>
        <location evidence="1">Membrane</location>
        <topology evidence="1">Multi-pass membrane protein</topology>
    </subcellularLocation>
</comment>
<evidence type="ECO:0000313" key="12">
    <source>
        <dbReference type="Proteomes" id="UP000095287"/>
    </source>
</evidence>
<organism evidence="12 13">
    <name type="scientific">Steinernema glaseri</name>
    <dbReference type="NCBI Taxonomy" id="37863"/>
    <lineage>
        <taxon>Eukaryota</taxon>
        <taxon>Metazoa</taxon>
        <taxon>Ecdysozoa</taxon>
        <taxon>Nematoda</taxon>
        <taxon>Chromadorea</taxon>
        <taxon>Rhabditida</taxon>
        <taxon>Tylenchina</taxon>
        <taxon>Panagrolaimomorpha</taxon>
        <taxon>Strongyloidoidea</taxon>
        <taxon>Steinernematidae</taxon>
        <taxon>Steinernema</taxon>
    </lineage>
</organism>
<dbReference type="InterPro" id="IPR027417">
    <property type="entry name" value="P-loop_NTPase"/>
</dbReference>
<evidence type="ECO:0000256" key="2">
    <source>
        <dbReference type="ARBA" id="ARBA00022448"/>
    </source>
</evidence>
<keyword evidence="3 8" id="KW-0812">Transmembrane</keyword>
<keyword evidence="6 9" id="KW-1133">Transmembrane helix</keyword>
<dbReference type="InterPro" id="IPR003593">
    <property type="entry name" value="AAA+_ATPase"/>
</dbReference>
<dbReference type="PANTHER" id="PTHR24221:SF503">
    <property type="entry name" value="MITOCHONDRIAL POTASSIUM CHANNEL ATP-BINDING SUBUNIT"/>
    <property type="match status" value="1"/>
</dbReference>
<dbReference type="FunFam" id="3.40.50.300:FF:000604">
    <property type="entry name" value="ABC transporter B family member 28"/>
    <property type="match status" value="1"/>
</dbReference>
<dbReference type="Pfam" id="PF03798">
    <property type="entry name" value="TRAM_LAG1_CLN8"/>
    <property type="match status" value="1"/>
</dbReference>
<protein>
    <submittedName>
        <fullName evidence="13">ABC transporter domain-containing protein</fullName>
    </submittedName>
</protein>
<reference evidence="13" key="1">
    <citation type="submission" date="2016-11" db="UniProtKB">
        <authorList>
            <consortium name="WormBaseParasite"/>
        </authorList>
    </citation>
    <scope>IDENTIFICATION</scope>
</reference>
<dbReference type="PANTHER" id="PTHR24221">
    <property type="entry name" value="ATP-BINDING CASSETTE SUB-FAMILY B"/>
    <property type="match status" value="1"/>
</dbReference>
<dbReference type="InterPro" id="IPR006634">
    <property type="entry name" value="TLC-dom"/>
</dbReference>
<dbReference type="AlphaFoldDB" id="A0A1I7Z5C4"/>
<dbReference type="GO" id="GO:0016020">
    <property type="term" value="C:membrane"/>
    <property type="evidence" value="ECO:0007669"/>
    <property type="project" value="UniProtKB-SubCell"/>
</dbReference>
<feature type="transmembrane region" description="Helical" evidence="9">
    <location>
        <begin position="64"/>
        <end position="82"/>
    </location>
</feature>
<evidence type="ECO:0000256" key="3">
    <source>
        <dbReference type="ARBA" id="ARBA00022692"/>
    </source>
</evidence>
<evidence type="ECO:0000256" key="9">
    <source>
        <dbReference type="SAM" id="Phobius"/>
    </source>
</evidence>
<keyword evidence="4" id="KW-0547">Nucleotide-binding</keyword>